<dbReference type="GeneID" id="94691461"/>
<dbReference type="Gene3D" id="3.40.50.720">
    <property type="entry name" value="NAD(P)-binding Rossmann-like Domain"/>
    <property type="match status" value="1"/>
</dbReference>
<dbReference type="InterPro" id="IPR051207">
    <property type="entry name" value="ComplexI_NDUFA9_subunit"/>
</dbReference>
<dbReference type="RefSeq" id="WP_074924176.1">
    <property type="nucleotide sequence ID" value="NZ_CP141274.1"/>
</dbReference>
<organism evidence="2 3">
    <name type="scientific">Delftia lacustris</name>
    <dbReference type="NCBI Taxonomy" id="558537"/>
    <lineage>
        <taxon>Bacteria</taxon>
        <taxon>Pseudomonadati</taxon>
        <taxon>Pseudomonadota</taxon>
        <taxon>Betaproteobacteria</taxon>
        <taxon>Burkholderiales</taxon>
        <taxon>Comamonadaceae</taxon>
        <taxon>Delftia</taxon>
    </lineage>
</organism>
<feature type="domain" description="NAD-dependent epimerase/dehydratase" evidence="1">
    <location>
        <begin position="3"/>
        <end position="193"/>
    </location>
</feature>
<evidence type="ECO:0000313" key="2">
    <source>
        <dbReference type="EMBL" id="SDZ60296.1"/>
    </source>
</evidence>
<dbReference type="Pfam" id="PF01370">
    <property type="entry name" value="Epimerase"/>
    <property type="match status" value="1"/>
</dbReference>
<dbReference type="Proteomes" id="UP000183417">
    <property type="component" value="Unassembled WGS sequence"/>
</dbReference>
<evidence type="ECO:0000313" key="3">
    <source>
        <dbReference type="Proteomes" id="UP000183417"/>
    </source>
</evidence>
<dbReference type="PANTHER" id="PTHR12126:SF11">
    <property type="entry name" value="NADH DEHYDROGENASE [UBIQUINONE] 1 ALPHA SUBCOMPLEX SUBUNIT 9, MITOCHONDRIAL"/>
    <property type="match status" value="1"/>
</dbReference>
<dbReference type="InterPro" id="IPR001509">
    <property type="entry name" value="Epimerase_deHydtase"/>
</dbReference>
<dbReference type="AlphaFoldDB" id="A0A1H3UD69"/>
<protein>
    <submittedName>
        <fullName evidence="2">Nucleoside-diphosphate-sugar epimerase</fullName>
    </submittedName>
</protein>
<evidence type="ECO:0000259" key="1">
    <source>
        <dbReference type="Pfam" id="PF01370"/>
    </source>
</evidence>
<accession>A0A1H3UD69</accession>
<dbReference type="EMBL" id="FNPE01000042">
    <property type="protein sequence ID" value="SDZ60296.1"/>
    <property type="molecule type" value="Genomic_DNA"/>
</dbReference>
<dbReference type="SUPFAM" id="SSF51735">
    <property type="entry name" value="NAD(P)-binding Rossmann-fold domains"/>
    <property type="match status" value="1"/>
</dbReference>
<gene>
    <name evidence="2" type="ORF">SAMN05421547_14217</name>
</gene>
<dbReference type="PANTHER" id="PTHR12126">
    <property type="entry name" value="NADH-UBIQUINONE OXIDOREDUCTASE 39 KDA SUBUNIT-RELATED"/>
    <property type="match status" value="1"/>
</dbReference>
<name>A0A1H3UD69_9BURK</name>
<sequence>MRILVCGGNGFIGRHIVNLLALAGHDPVARSRHSLPALDYAKTTTPDAWLPHLAGVDAVVNAVGVLRDSASRPIDAMHAQAPIALFDACAAAGVRRVVQISALGIEGSATRYATTKRAADEHLLALTAAGHLQGCVVRPSVVFGAGGASSEMFLSMARLPALLLPRPVLQARVQPVAVRDLAEAVAGLVTRPEPVGMIEIGGPLPLPLAALIASLRAQMGRAPARVGTLPGWLTRASARAGDWVSASPWCSETLAMLASDNVTDPAGLQGLLGRPGVAPSQLLSTLRHG</sequence>
<reference evidence="2 3" key="1">
    <citation type="submission" date="2016-10" db="EMBL/GenBank/DDBJ databases">
        <authorList>
            <person name="de Groot N.N."/>
        </authorList>
    </citation>
    <scope>NUCLEOTIDE SEQUENCE [LARGE SCALE GENOMIC DNA]</scope>
    <source>
        <strain evidence="2 3">LMG 24775</strain>
    </source>
</reference>
<proteinExistence type="predicted"/>
<dbReference type="InterPro" id="IPR036291">
    <property type="entry name" value="NAD(P)-bd_dom_sf"/>
</dbReference>
<dbReference type="GO" id="GO:0044877">
    <property type="term" value="F:protein-containing complex binding"/>
    <property type="evidence" value="ECO:0007669"/>
    <property type="project" value="TreeGrafter"/>
</dbReference>